<dbReference type="EMBL" id="VEPZ02001041">
    <property type="protein sequence ID" value="KAE8699275.1"/>
    <property type="molecule type" value="Genomic_DNA"/>
</dbReference>
<sequence>MNPEVGEHSFFSEASASNRGLHINTQLDNTWPDMQSEVSSFPQSKPGGDLSMWQNDDYPQHSFFSEFNSGEPAKQEGQSLRPFLDEWPENRDSWSALEDKRSNQTSFFLQPSYQYPFQWLHRTSQQVLVLPTVSFELHNGFLYVLLAF</sequence>
<evidence type="ECO:0000313" key="3">
    <source>
        <dbReference type="Proteomes" id="UP000436088"/>
    </source>
</evidence>
<comment type="caution">
    <text evidence="2">The sequence shown here is derived from an EMBL/GenBank/DDBJ whole genome shotgun (WGS) entry which is preliminary data.</text>
</comment>
<gene>
    <name evidence="2" type="ORF">F3Y22_tig00110584pilonHSYRG00495</name>
</gene>
<proteinExistence type="predicted"/>
<protein>
    <submittedName>
        <fullName evidence="2">Origin recognition complex subunit 3, putative isoform 1</fullName>
    </submittedName>
</protein>
<name>A0A6A3A800_HIBSY</name>
<feature type="region of interest" description="Disordered" evidence="1">
    <location>
        <begin position="32"/>
        <end position="79"/>
    </location>
</feature>
<dbReference type="Proteomes" id="UP000436088">
    <property type="component" value="Unassembled WGS sequence"/>
</dbReference>
<organism evidence="2 3">
    <name type="scientific">Hibiscus syriacus</name>
    <name type="common">Rose of Sharon</name>
    <dbReference type="NCBI Taxonomy" id="106335"/>
    <lineage>
        <taxon>Eukaryota</taxon>
        <taxon>Viridiplantae</taxon>
        <taxon>Streptophyta</taxon>
        <taxon>Embryophyta</taxon>
        <taxon>Tracheophyta</taxon>
        <taxon>Spermatophyta</taxon>
        <taxon>Magnoliopsida</taxon>
        <taxon>eudicotyledons</taxon>
        <taxon>Gunneridae</taxon>
        <taxon>Pentapetalae</taxon>
        <taxon>rosids</taxon>
        <taxon>malvids</taxon>
        <taxon>Malvales</taxon>
        <taxon>Malvaceae</taxon>
        <taxon>Malvoideae</taxon>
        <taxon>Hibiscus</taxon>
    </lineage>
</organism>
<dbReference type="AlphaFoldDB" id="A0A6A3A800"/>
<accession>A0A6A3A800</accession>
<evidence type="ECO:0000256" key="1">
    <source>
        <dbReference type="SAM" id="MobiDB-lite"/>
    </source>
</evidence>
<reference evidence="2" key="1">
    <citation type="submission" date="2019-09" db="EMBL/GenBank/DDBJ databases">
        <title>Draft genome information of white flower Hibiscus syriacus.</title>
        <authorList>
            <person name="Kim Y.-M."/>
        </authorList>
    </citation>
    <scope>NUCLEOTIDE SEQUENCE [LARGE SCALE GENOMIC DNA]</scope>
    <source>
        <strain evidence="2">YM2019G1</strain>
    </source>
</reference>
<feature type="compositionally biased region" description="Polar residues" evidence="1">
    <location>
        <begin position="32"/>
        <end position="43"/>
    </location>
</feature>
<evidence type="ECO:0000313" key="2">
    <source>
        <dbReference type="EMBL" id="KAE8699275.1"/>
    </source>
</evidence>
<keyword evidence="3" id="KW-1185">Reference proteome</keyword>